<keyword evidence="2 3" id="KW-0408">Iron</keyword>
<name>A0A432MK55_9BACT</name>
<dbReference type="InterPro" id="IPR011444">
    <property type="entry name" value="DUF1549"/>
</dbReference>
<evidence type="ECO:0000259" key="5">
    <source>
        <dbReference type="PROSITE" id="PS51007"/>
    </source>
</evidence>
<evidence type="ECO:0000313" key="6">
    <source>
        <dbReference type="EMBL" id="RUL87506.1"/>
    </source>
</evidence>
<dbReference type="PANTHER" id="PTHR35889">
    <property type="entry name" value="CYCLOINULO-OLIGOSACCHARIDE FRUCTANOTRANSFERASE-RELATED"/>
    <property type="match status" value="1"/>
</dbReference>
<reference evidence="6 7" key="1">
    <citation type="submission" date="2018-12" db="EMBL/GenBank/DDBJ databases">
        <authorList>
            <person name="Toschakov S.V."/>
        </authorList>
    </citation>
    <scope>NUCLEOTIDE SEQUENCE [LARGE SCALE GENOMIC DNA]</scope>
    <source>
        <strain evidence="6 7">GM2012</strain>
    </source>
</reference>
<keyword evidence="1 3" id="KW-0479">Metal-binding</keyword>
<keyword evidence="7" id="KW-1185">Reference proteome</keyword>
<dbReference type="GO" id="GO:0020037">
    <property type="term" value="F:heme binding"/>
    <property type="evidence" value="ECO:0007669"/>
    <property type="project" value="InterPro"/>
</dbReference>
<dbReference type="Proteomes" id="UP000280296">
    <property type="component" value="Unassembled WGS sequence"/>
</dbReference>
<dbReference type="OrthoDB" id="223041at2"/>
<feature type="signal peptide" evidence="4">
    <location>
        <begin position="1"/>
        <end position="20"/>
    </location>
</feature>
<evidence type="ECO:0000313" key="7">
    <source>
        <dbReference type="Proteomes" id="UP000280296"/>
    </source>
</evidence>
<comment type="caution">
    <text evidence="6">The sequence shown here is derived from an EMBL/GenBank/DDBJ whole genome shotgun (WGS) entry which is preliminary data.</text>
</comment>
<dbReference type="PROSITE" id="PS51007">
    <property type="entry name" value="CYTC"/>
    <property type="match status" value="2"/>
</dbReference>
<protein>
    <submittedName>
        <fullName evidence="6">DUF1553 domain-containing protein</fullName>
    </submittedName>
</protein>
<dbReference type="AlphaFoldDB" id="A0A432MK55"/>
<evidence type="ECO:0000256" key="4">
    <source>
        <dbReference type="SAM" id="SignalP"/>
    </source>
</evidence>
<dbReference type="GO" id="GO:0046872">
    <property type="term" value="F:metal ion binding"/>
    <property type="evidence" value="ECO:0007669"/>
    <property type="project" value="UniProtKB-KW"/>
</dbReference>
<dbReference type="Pfam" id="PF07587">
    <property type="entry name" value="PSD1"/>
    <property type="match status" value="1"/>
</dbReference>
<evidence type="ECO:0000256" key="3">
    <source>
        <dbReference type="PROSITE-ProRule" id="PRU00433"/>
    </source>
</evidence>
<keyword evidence="3" id="KW-0349">Heme</keyword>
<evidence type="ECO:0000256" key="2">
    <source>
        <dbReference type="ARBA" id="ARBA00023004"/>
    </source>
</evidence>
<dbReference type="InterPro" id="IPR011429">
    <property type="entry name" value="Cyt_c_Planctomycete-type"/>
</dbReference>
<dbReference type="InterPro" id="IPR009056">
    <property type="entry name" value="Cyt_c-like_dom"/>
</dbReference>
<dbReference type="InterPro" id="IPR022655">
    <property type="entry name" value="DUF1553"/>
</dbReference>
<dbReference type="PANTHER" id="PTHR35889:SF3">
    <property type="entry name" value="F-BOX DOMAIN-CONTAINING PROTEIN"/>
    <property type="match status" value="1"/>
</dbReference>
<dbReference type="Pfam" id="PF07635">
    <property type="entry name" value="PSCyt1"/>
    <property type="match status" value="2"/>
</dbReference>
<dbReference type="GO" id="GO:0009055">
    <property type="term" value="F:electron transfer activity"/>
    <property type="evidence" value="ECO:0007669"/>
    <property type="project" value="InterPro"/>
</dbReference>
<reference evidence="6 7" key="2">
    <citation type="submission" date="2019-01" db="EMBL/GenBank/DDBJ databases">
        <title>Tautonia sociabilis, a novel thermotolerant planctomycete of Isosphaeraceae family, isolated from a 4000 m deep subterranean habitat.</title>
        <authorList>
            <person name="Kovaleva O.L."/>
            <person name="Elcheninov A.G."/>
            <person name="Van Heerden E."/>
            <person name="Toshchakov S.V."/>
            <person name="Novikov A."/>
            <person name="Bonch-Osmolovskaya E.A."/>
            <person name="Kublanov I.V."/>
        </authorList>
    </citation>
    <scope>NUCLEOTIDE SEQUENCE [LARGE SCALE GENOMIC DNA]</scope>
    <source>
        <strain evidence="6 7">GM2012</strain>
    </source>
</reference>
<feature type="domain" description="Cytochrome c" evidence="5">
    <location>
        <begin position="131"/>
        <end position="230"/>
    </location>
</feature>
<proteinExistence type="predicted"/>
<feature type="domain" description="Cytochrome c" evidence="5">
    <location>
        <begin position="21"/>
        <end position="119"/>
    </location>
</feature>
<sequence length="983" mass="108022">MTTPLAVLACSLLGLPPILALPSGDGATPLRFESEILPILQARCVRCHGGEATKAGLDLSSIESLLAGGEAGEPGFVAGDPDASLLVDVIESGLMPPDPEGPLPEEEAGRIRAWISSVTEADLDLMPGDGGDTERDRLTLQVFDFFDFKCVDCHGRHGAEGGLDLRTAASALAGGDSGPVLLLDDPEASPLIRRLVADEMPPRQGRFDLSIKPVTEAEIDLLRSWIAAGAPEFPSREVLADDGSDVSESDRSWWAFRTPERPEVPPVAHRDQVDRPIDAFLLARLEESGLAFSPEADRRTLIRRVSFDLTGLPPSPEEIDAFLADDRPDAYERVVDRLLSSPHYGERWAQPWLDAAGFVESEGGDGNDPIRSEYYRYRDYVVRSINDDTPFDRFLVEQLAGDELDDWLAAPELSDEGADALVATGFLRTVVDPTDRPVHNFHPDRQQVLADTVAVVGSSVMGLTIGCARCHSHKYDPISQADYARLSAIFSPAYSPQDWLKPRERLIPLASRAERQAAEEHNAEVDARIAPVRDRSKARFEEAKSLLLDRRLDAVPEGIRADVKAALLLDAEERDPAQTVLAEKYAELGNVSEADLDEAFPDYKEDSERLQAEIEALEAEKIVLPTARALIDAGAEAPPFYLQIRGDAYRRGGEAPPDVPSVLKAAAGDFEVQEPWPGAETTGRRLAFARWLTRPEHPLTSRVFVNRVWQQLFGRGIVATVDNFGRTGSPPSHPELLDWLAVEFVRDGWSLKRLHRLLVTSRAYRQSSAVRTEARAVDPDNVLLWRMPMRRLQAEWIRDATLAASGTLNPRMFGPSSPVVADDDGVVQEAPGFEHARRSLYVLHRRSQPATLLELFDAPRMAPNCLERRTSIVAPQALLLLNGGWIRDQAAALADAVSLDAGPEPALRIERAYLRVLGRPPRPAESARAAEFLQEQALLYRDDAPPCSAPPESEASTESEADRLALVDFCHVLLNAPAFHYLD</sequence>
<dbReference type="EMBL" id="RYZH01000020">
    <property type="protein sequence ID" value="RUL87506.1"/>
    <property type="molecule type" value="Genomic_DNA"/>
</dbReference>
<dbReference type="RefSeq" id="WP_126725564.1">
    <property type="nucleotide sequence ID" value="NZ_RYZH01000020.1"/>
</dbReference>
<organism evidence="6 7">
    <name type="scientific">Tautonia sociabilis</name>
    <dbReference type="NCBI Taxonomy" id="2080755"/>
    <lineage>
        <taxon>Bacteria</taxon>
        <taxon>Pseudomonadati</taxon>
        <taxon>Planctomycetota</taxon>
        <taxon>Planctomycetia</taxon>
        <taxon>Isosphaerales</taxon>
        <taxon>Isosphaeraceae</taxon>
        <taxon>Tautonia</taxon>
    </lineage>
</organism>
<dbReference type="Pfam" id="PF07583">
    <property type="entry name" value="PSCyt2"/>
    <property type="match status" value="1"/>
</dbReference>
<accession>A0A432MK55</accession>
<feature type="chain" id="PRO_5019404265" evidence="4">
    <location>
        <begin position="21"/>
        <end position="983"/>
    </location>
</feature>
<evidence type="ECO:0000256" key="1">
    <source>
        <dbReference type="ARBA" id="ARBA00022723"/>
    </source>
</evidence>
<gene>
    <name evidence="6" type="ORF">TsocGM_11745</name>
</gene>
<keyword evidence="4" id="KW-0732">Signal</keyword>